<keyword evidence="3" id="KW-0507">mRNA processing</keyword>
<name>A0ABR2WXB9_9FUNG</name>
<feature type="region of interest" description="Disordered" evidence="8">
    <location>
        <begin position="154"/>
        <end position="191"/>
    </location>
</feature>
<keyword evidence="6" id="KW-0508">mRNA splicing</keyword>
<dbReference type="InterPro" id="IPR039853">
    <property type="entry name" value="Pinin"/>
</dbReference>
<dbReference type="PANTHER" id="PTHR12707">
    <property type="entry name" value="PINN"/>
    <property type="match status" value="1"/>
</dbReference>
<evidence type="ECO:0000256" key="7">
    <source>
        <dbReference type="ARBA" id="ARBA00023242"/>
    </source>
</evidence>
<evidence type="ECO:0000256" key="4">
    <source>
        <dbReference type="ARBA" id="ARBA00023015"/>
    </source>
</evidence>
<proteinExistence type="inferred from homology"/>
<evidence type="ECO:0000256" key="5">
    <source>
        <dbReference type="ARBA" id="ARBA00023163"/>
    </source>
</evidence>
<feature type="compositionally biased region" description="Polar residues" evidence="8">
    <location>
        <begin position="13"/>
        <end position="25"/>
    </location>
</feature>
<comment type="caution">
    <text evidence="10">The sequence shown here is derived from an EMBL/GenBank/DDBJ whole genome shotgun (WGS) entry which is preliminary data.</text>
</comment>
<sequence>MEVDRRDEVIESVESQSITQIQTTESLKEEVSTVVIETKEEVKVIDKVDNALKRRLSNANSDHEENTADQNTAETKAPNTEDSHETKRPRLVEDKEVKRRGQRMFGMLLGTLNKIKDQSKHKSEAEIKREKLEQKLQEKLKKEKEELAEKVKVEQESRKEKILAQRKVDERKRKGELRENLKNQKNKLAGFLKTKTTPALYYLPAKPSGRHMDTIAEQKKTVEEEFKKLEEQDEEEDHMEQDNSTHPEDQPMEDSSVPEVTTGDKEIESNANKPDSTQAEDIAEKKPSNDNPINPTEQPTTVPSTESEQTTSAMEFESSKQSIQKE</sequence>
<feature type="compositionally biased region" description="Polar residues" evidence="8">
    <location>
        <begin position="68"/>
        <end position="78"/>
    </location>
</feature>
<feature type="compositionally biased region" description="Basic and acidic residues" evidence="8">
    <location>
        <begin position="240"/>
        <end position="249"/>
    </location>
</feature>
<evidence type="ECO:0000259" key="9">
    <source>
        <dbReference type="Pfam" id="PF04696"/>
    </source>
</evidence>
<dbReference type="PANTHER" id="PTHR12707:SF0">
    <property type="entry name" value="PININ"/>
    <property type="match status" value="1"/>
</dbReference>
<keyword evidence="4" id="KW-0805">Transcription regulation</keyword>
<comment type="subcellular location">
    <subcellularLocation>
        <location evidence="1">Nucleus</location>
    </subcellularLocation>
</comment>
<evidence type="ECO:0000256" key="6">
    <source>
        <dbReference type="ARBA" id="ARBA00023187"/>
    </source>
</evidence>
<dbReference type="Proteomes" id="UP001479436">
    <property type="component" value="Unassembled WGS sequence"/>
</dbReference>
<feature type="compositionally biased region" description="Polar residues" evidence="8">
    <location>
        <begin position="269"/>
        <end position="279"/>
    </location>
</feature>
<feature type="region of interest" description="Disordered" evidence="8">
    <location>
        <begin position="203"/>
        <end position="326"/>
    </location>
</feature>
<reference evidence="10 11" key="1">
    <citation type="submission" date="2023-04" db="EMBL/GenBank/DDBJ databases">
        <title>Genome of Basidiobolus ranarum AG-B5.</title>
        <authorList>
            <person name="Stajich J.E."/>
            <person name="Carter-House D."/>
            <person name="Gryganskyi A."/>
        </authorList>
    </citation>
    <scope>NUCLEOTIDE SEQUENCE [LARGE SCALE GENOMIC DNA]</scope>
    <source>
        <strain evidence="10 11">AG-B5</strain>
    </source>
</reference>
<dbReference type="EMBL" id="JASJQH010000180">
    <property type="protein sequence ID" value="KAK9766182.1"/>
    <property type="molecule type" value="Genomic_DNA"/>
</dbReference>
<feature type="region of interest" description="Disordered" evidence="8">
    <location>
        <begin position="55"/>
        <end position="99"/>
    </location>
</feature>
<evidence type="ECO:0000313" key="11">
    <source>
        <dbReference type="Proteomes" id="UP001479436"/>
    </source>
</evidence>
<protein>
    <recommendedName>
        <fullName evidence="9">Pinin/SDK/MemA protein domain-containing protein</fullName>
    </recommendedName>
</protein>
<evidence type="ECO:0000256" key="2">
    <source>
        <dbReference type="ARBA" id="ARBA00010386"/>
    </source>
</evidence>
<feature type="compositionally biased region" description="Polar residues" evidence="8">
    <location>
        <begin position="289"/>
        <end position="326"/>
    </location>
</feature>
<feature type="compositionally biased region" description="Basic and acidic residues" evidence="8">
    <location>
        <begin position="210"/>
        <end position="230"/>
    </location>
</feature>
<keyword evidence="7" id="KW-0539">Nucleus</keyword>
<feature type="compositionally biased region" description="Basic and acidic residues" evidence="8">
    <location>
        <begin position="154"/>
        <end position="182"/>
    </location>
</feature>
<evidence type="ECO:0000256" key="8">
    <source>
        <dbReference type="SAM" id="MobiDB-lite"/>
    </source>
</evidence>
<evidence type="ECO:0000313" key="10">
    <source>
        <dbReference type="EMBL" id="KAK9766182.1"/>
    </source>
</evidence>
<dbReference type="InterPro" id="IPR006786">
    <property type="entry name" value="Pinin_SDK_MemA"/>
</dbReference>
<feature type="domain" description="Pinin/SDK/MemA protein" evidence="9">
    <location>
        <begin position="96"/>
        <end position="220"/>
    </location>
</feature>
<feature type="compositionally biased region" description="Basic and acidic residues" evidence="8">
    <location>
        <begin position="79"/>
        <end position="99"/>
    </location>
</feature>
<keyword evidence="5" id="KW-0804">Transcription</keyword>
<gene>
    <name evidence="10" type="ORF">K7432_004919</name>
</gene>
<accession>A0ABR2WXB9</accession>
<organism evidence="10 11">
    <name type="scientific">Basidiobolus ranarum</name>
    <dbReference type="NCBI Taxonomy" id="34480"/>
    <lineage>
        <taxon>Eukaryota</taxon>
        <taxon>Fungi</taxon>
        <taxon>Fungi incertae sedis</taxon>
        <taxon>Zoopagomycota</taxon>
        <taxon>Entomophthoromycotina</taxon>
        <taxon>Basidiobolomycetes</taxon>
        <taxon>Basidiobolales</taxon>
        <taxon>Basidiobolaceae</taxon>
        <taxon>Basidiobolus</taxon>
    </lineage>
</organism>
<evidence type="ECO:0000256" key="3">
    <source>
        <dbReference type="ARBA" id="ARBA00022664"/>
    </source>
</evidence>
<comment type="similarity">
    <text evidence="2">Belongs to the pinin family.</text>
</comment>
<keyword evidence="11" id="KW-1185">Reference proteome</keyword>
<evidence type="ECO:0000256" key="1">
    <source>
        <dbReference type="ARBA" id="ARBA00004123"/>
    </source>
</evidence>
<dbReference type="Pfam" id="PF04696">
    <property type="entry name" value="Pinin_SDK_memA"/>
    <property type="match status" value="1"/>
</dbReference>
<feature type="region of interest" description="Disordered" evidence="8">
    <location>
        <begin position="1"/>
        <end position="29"/>
    </location>
</feature>